<gene>
    <name evidence="1" type="ORF">LCGC14_1657580</name>
</gene>
<name>A0A0F9IHF1_9ZZZZ</name>
<dbReference type="AlphaFoldDB" id="A0A0F9IHF1"/>
<dbReference type="EMBL" id="LAZR01014035">
    <property type="protein sequence ID" value="KKM19244.1"/>
    <property type="molecule type" value="Genomic_DNA"/>
</dbReference>
<evidence type="ECO:0000313" key="1">
    <source>
        <dbReference type="EMBL" id="KKM19244.1"/>
    </source>
</evidence>
<evidence type="ECO:0008006" key="2">
    <source>
        <dbReference type="Google" id="ProtNLM"/>
    </source>
</evidence>
<protein>
    <recommendedName>
        <fullName evidence="2">Carboxypeptidase regulatory-like domain-containing protein</fullName>
    </recommendedName>
</protein>
<dbReference type="InterPro" id="IPR008969">
    <property type="entry name" value="CarboxyPept-like_regulatory"/>
</dbReference>
<reference evidence="1" key="1">
    <citation type="journal article" date="2015" name="Nature">
        <title>Complex archaea that bridge the gap between prokaryotes and eukaryotes.</title>
        <authorList>
            <person name="Spang A."/>
            <person name="Saw J.H."/>
            <person name="Jorgensen S.L."/>
            <person name="Zaremba-Niedzwiedzka K."/>
            <person name="Martijn J."/>
            <person name="Lind A.E."/>
            <person name="van Eijk R."/>
            <person name="Schleper C."/>
            <person name="Guy L."/>
            <person name="Ettema T.J."/>
        </authorList>
    </citation>
    <scope>NUCLEOTIDE SEQUENCE</scope>
</reference>
<proteinExistence type="predicted"/>
<comment type="caution">
    <text evidence="1">The sequence shown here is derived from an EMBL/GenBank/DDBJ whole genome shotgun (WGS) entry which is preliminary data.</text>
</comment>
<dbReference type="Gene3D" id="2.60.40.1120">
    <property type="entry name" value="Carboxypeptidase-like, regulatory domain"/>
    <property type="match status" value="1"/>
</dbReference>
<accession>A0A0F9IHF1</accession>
<dbReference type="SUPFAM" id="SSF49464">
    <property type="entry name" value="Carboxypeptidase regulatory domain-like"/>
    <property type="match status" value="1"/>
</dbReference>
<sequence length="196" mass="21389">MPAVTPHGIKGTIYDIFGNALAGATVTVTHSSITPVLPETTDSEGHYLINLGGLDSQWTVGQSITINATKEAEGRISLTTAITSGANQTHDLTLTETSDFDFETQPDLSDRYPFSMVMPVHYDGAKVTRSRPFPVRISDINLIDNPAYSWTITNQDGQPDSETVTLANGEQYKRTFTYTTIGGGRTLTSRSKWVKQ</sequence>
<organism evidence="1">
    <name type="scientific">marine sediment metagenome</name>
    <dbReference type="NCBI Taxonomy" id="412755"/>
    <lineage>
        <taxon>unclassified sequences</taxon>
        <taxon>metagenomes</taxon>
        <taxon>ecological metagenomes</taxon>
    </lineage>
</organism>